<proteinExistence type="predicted"/>
<dbReference type="Proteomes" id="UP001195769">
    <property type="component" value="Unassembled WGS sequence"/>
</dbReference>
<organism evidence="1 2">
    <name type="scientific">Suillus fuscotomentosus</name>
    <dbReference type="NCBI Taxonomy" id="1912939"/>
    <lineage>
        <taxon>Eukaryota</taxon>
        <taxon>Fungi</taxon>
        <taxon>Dikarya</taxon>
        <taxon>Basidiomycota</taxon>
        <taxon>Agaricomycotina</taxon>
        <taxon>Agaricomycetes</taxon>
        <taxon>Agaricomycetidae</taxon>
        <taxon>Boletales</taxon>
        <taxon>Suillineae</taxon>
        <taxon>Suillaceae</taxon>
        <taxon>Suillus</taxon>
    </lineage>
</organism>
<dbReference type="EMBL" id="JABBWK010000053">
    <property type="protein sequence ID" value="KAG1896635.1"/>
    <property type="molecule type" value="Genomic_DNA"/>
</dbReference>
<evidence type="ECO:0000313" key="2">
    <source>
        <dbReference type="Proteomes" id="UP001195769"/>
    </source>
</evidence>
<gene>
    <name evidence="1" type="ORF">F5891DRAFT_1192742</name>
</gene>
<keyword evidence="2" id="KW-1185">Reference proteome</keyword>
<name>A0AAD4DYV8_9AGAM</name>
<dbReference type="GeneID" id="64661943"/>
<accession>A0AAD4DYV8</accession>
<dbReference type="AlphaFoldDB" id="A0AAD4DYV8"/>
<reference evidence="1" key="1">
    <citation type="journal article" date="2020" name="New Phytol.">
        <title>Comparative genomics reveals dynamic genome evolution in host specialist ectomycorrhizal fungi.</title>
        <authorList>
            <person name="Lofgren L.A."/>
            <person name="Nguyen N.H."/>
            <person name="Vilgalys R."/>
            <person name="Ruytinx J."/>
            <person name="Liao H.L."/>
            <person name="Branco S."/>
            <person name="Kuo A."/>
            <person name="LaButti K."/>
            <person name="Lipzen A."/>
            <person name="Andreopoulos W."/>
            <person name="Pangilinan J."/>
            <person name="Riley R."/>
            <person name="Hundley H."/>
            <person name="Na H."/>
            <person name="Barry K."/>
            <person name="Grigoriev I.V."/>
            <person name="Stajich J.E."/>
            <person name="Kennedy P.G."/>
        </authorList>
    </citation>
    <scope>NUCLEOTIDE SEQUENCE</scope>
    <source>
        <strain evidence="1">FC203</strain>
    </source>
</reference>
<sequence>MRGMSLYNALKLNFHWAVHLRQQILDYGPVYNFWAFLSERLNKVLKSSNLNNWTGGQIEISMMREFAHGAQIDSLAHDAIANAESPIVKMLLECMLSDDHKVSGTIQDAAAGTGFDKLSPYLHDQPGPLIPNPQQLSDAARVALYTHYNSQQPHSVHYALEANPRPGSSQLNDFALYYQFTLLDERRISLLARSTGESAGSSLVKVAYMDKSCEDGAPPTVLPFDQITSQIARGIIKTSNPELWITTTLDRHPTV</sequence>
<protein>
    <submittedName>
        <fullName evidence="1">Uncharacterized protein</fullName>
    </submittedName>
</protein>
<dbReference type="RefSeq" id="XP_041222211.1">
    <property type="nucleotide sequence ID" value="XM_041367645.1"/>
</dbReference>
<evidence type="ECO:0000313" key="1">
    <source>
        <dbReference type="EMBL" id="KAG1896635.1"/>
    </source>
</evidence>
<comment type="caution">
    <text evidence="1">The sequence shown here is derived from an EMBL/GenBank/DDBJ whole genome shotgun (WGS) entry which is preliminary data.</text>
</comment>